<evidence type="ECO:0000313" key="2">
    <source>
        <dbReference type="Proteomes" id="UP001551584"/>
    </source>
</evidence>
<dbReference type="InterPro" id="IPR047790">
    <property type="entry name" value="MCP_Sipho"/>
</dbReference>
<name>A0ABV3EJD9_9ACTN</name>
<sequence length="549" mass="58421">MADFDVPEDITALDDQQLSDLHDQAVAAFDAQANSTTISPDDMVALRSLTETITAIRGEQQARVEAAQQAAAEIDALAAQVRGGTTEQEPPAVEPVEVEAAAVEQEPAPVEPAPAPVVETPAVTASLARRPALDLSAVRRRQPRVLPEPEPSTIITAAVDVPGFSPGSTIDFDQVTQGVIARANALKTAGGGTGQVISYRHPFQREHIVTDSSSAPEGTTVALAASAQSRLPQGDLVASGGWCAPSETLYQLVDIACPDMLWDLPEIQMARGGLRYFKTPSLDISAMTFVHTEADDIAGSEKPCFQVPCPDPIEVRCTAHGVCLTAGILTQRHFPELVSWYVRNAMVAHEIRVRQALWEEAVATAQAVTLPVSFGALSAVYSAVALQVADMVERHSLCERISLEVVFPWWLRGLFLADIARQNGVSVNDVRPSAIQSLFTDLGVRVQFARGLTPAVPTDIGGATAATTWPAEVSFLIYPAGSLLLGRGEEINLGVIHDSNRFKTNDFTSAFSEECVALVDRSVDTRYVTLPVCASGATGGQVLPTCPTA</sequence>
<protein>
    <submittedName>
        <fullName evidence="1">Major capsid protein</fullName>
    </submittedName>
</protein>
<proteinExistence type="predicted"/>
<reference evidence="1 2" key="1">
    <citation type="submission" date="2024-06" db="EMBL/GenBank/DDBJ databases">
        <title>The Natural Products Discovery Center: Release of the First 8490 Sequenced Strains for Exploring Actinobacteria Biosynthetic Diversity.</title>
        <authorList>
            <person name="Kalkreuter E."/>
            <person name="Kautsar S.A."/>
            <person name="Yang D."/>
            <person name="Bader C.D."/>
            <person name="Teijaro C.N."/>
            <person name="Fluegel L."/>
            <person name="Davis C.M."/>
            <person name="Simpson J.R."/>
            <person name="Lauterbach L."/>
            <person name="Steele A.D."/>
            <person name="Gui C."/>
            <person name="Meng S."/>
            <person name="Li G."/>
            <person name="Viehrig K."/>
            <person name="Ye F."/>
            <person name="Su P."/>
            <person name="Kiefer A.F."/>
            <person name="Nichols A."/>
            <person name="Cepeda A.J."/>
            <person name="Yan W."/>
            <person name="Fan B."/>
            <person name="Jiang Y."/>
            <person name="Adhikari A."/>
            <person name="Zheng C.-J."/>
            <person name="Schuster L."/>
            <person name="Cowan T.M."/>
            <person name="Smanski M.J."/>
            <person name="Chevrette M.G."/>
            <person name="De Carvalho L.P.S."/>
            <person name="Shen B."/>
        </authorList>
    </citation>
    <scope>NUCLEOTIDE SEQUENCE [LARGE SCALE GENOMIC DNA]</scope>
    <source>
        <strain evidence="1 2">NPDC048117</strain>
    </source>
</reference>
<evidence type="ECO:0000313" key="1">
    <source>
        <dbReference type="EMBL" id="MEU9576300.1"/>
    </source>
</evidence>
<dbReference type="NCBIfam" id="NF033847">
    <property type="entry name" value="MCP_Sipho"/>
    <property type="match status" value="1"/>
</dbReference>
<dbReference type="RefSeq" id="WP_359268428.1">
    <property type="nucleotide sequence ID" value="NZ_JBEZNA010000004.1"/>
</dbReference>
<accession>A0ABV3EJD9</accession>
<keyword evidence="2" id="KW-1185">Reference proteome</keyword>
<comment type="caution">
    <text evidence="1">The sequence shown here is derived from an EMBL/GenBank/DDBJ whole genome shotgun (WGS) entry which is preliminary data.</text>
</comment>
<dbReference type="Proteomes" id="UP001551584">
    <property type="component" value="Unassembled WGS sequence"/>
</dbReference>
<gene>
    <name evidence="1" type="ORF">AB0D95_03250</name>
</gene>
<organism evidence="1 2">
    <name type="scientific">Streptomyces chilikensis</name>
    <dbReference type="NCBI Taxonomy" id="1194079"/>
    <lineage>
        <taxon>Bacteria</taxon>
        <taxon>Bacillati</taxon>
        <taxon>Actinomycetota</taxon>
        <taxon>Actinomycetes</taxon>
        <taxon>Kitasatosporales</taxon>
        <taxon>Streptomycetaceae</taxon>
        <taxon>Streptomyces</taxon>
    </lineage>
</organism>
<dbReference type="EMBL" id="JBEZNA010000004">
    <property type="protein sequence ID" value="MEU9576300.1"/>
    <property type="molecule type" value="Genomic_DNA"/>
</dbReference>